<gene>
    <name evidence="2" type="ORF">CRG98_009633</name>
</gene>
<dbReference type="EMBL" id="PGOL01000477">
    <property type="protein sequence ID" value="PKI70030.1"/>
    <property type="molecule type" value="Genomic_DNA"/>
</dbReference>
<dbReference type="AlphaFoldDB" id="A0A2I0KNX6"/>
<reference evidence="2 3" key="1">
    <citation type="submission" date="2017-11" db="EMBL/GenBank/DDBJ databases">
        <title>De-novo sequencing of pomegranate (Punica granatum L.) genome.</title>
        <authorList>
            <person name="Akparov Z."/>
            <person name="Amiraslanov A."/>
            <person name="Hajiyeva S."/>
            <person name="Abbasov M."/>
            <person name="Kaur K."/>
            <person name="Hamwieh A."/>
            <person name="Solovyev V."/>
            <person name="Salamov A."/>
            <person name="Braich B."/>
            <person name="Kosarev P."/>
            <person name="Mahmoud A."/>
            <person name="Hajiyev E."/>
            <person name="Babayeva S."/>
            <person name="Izzatullayeva V."/>
            <person name="Mammadov A."/>
            <person name="Mammadov A."/>
            <person name="Sharifova S."/>
            <person name="Ojaghi J."/>
            <person name="Eynullazada K."/>
            <person name="Bayramov B."/>
            <person name="Abdulazimova A."/>
            <person name="Shahmuradov I."/>
        </authorList>
    </citation>
    <scope>NUCLEOTIDE SEQUENCE [LARGE SCALE GENOMIC DNA]</scope>
    <source>
        <strain evidence="3">cv. AG2017</strain>
        <tissue evidence="2">Leaf</tissue>
    </source>
</reference>
<feature type="compositionally biased region" description="Basic and acidic residues" evidence="1">
    <location>
        <begin position="74"/>
        <end position="90"/>
    </location>
</feature>
<accession>A0A2I0KNX6</accession>
<feature type="region of interest" description="Disordered" evidence="1">
    <location>
        <begin position="64"/>
        <end position="98"/>
    </location>
</feature>
<dbReference type="Proteomes" id="UP000233551">
    <property type="component" value="Unassembled WGS sequence"/>
</dbReference>
<evidence type="ECO:0000313" key="2">
    <source>
        <dbReference type="EMBL" id="PKI70030.1"/>
    </source>
</evidence>
<organism evidence="2 3">
    <name type="scientific">Punica granatum</name>
    <name type="common">Pomegranate</name>
    <dbReference type="NCBI Taxonomy" id="22663"/>
    <lineage>
        <taxon>Eukaryota</taxon>
        <taxon>Viridiplantae</taxon>
        <taxon>Streptophyta</taxon>
        <taxon>Embryophyta</taxon>
        <taxon>Tracheophyta</taxon>
        <taxon>Spermatophyta</taxon>
        <taxon>Magnoliopsida</taxon>
        <taxon>eudicotyledons</taxon>
        <taxon>Gunneridae</taxon>
        <taxon>Pentapetalae</taxon>
        <taxon>rosids</taxon>
        <taxon>malvids</taxon>
        <taxon>Myrtales</taxon>
        <taxon>Lythraceae</taxon>
        <taxon>Punica</taxon>
    </lineage>
</organism>
<comment type="caution">
    <text evidence="2">The sequence shown here is derived from an EMBL/GenBank/DDBJ whole genome shotgun (WGS) entry which is preliminary data.</text>
</comment>
<evidence type="ECO:0000256" key="1">
    <source>
        <dbReference type="SAM" id="MobiDB-lite"/>
    </source>
</evidence>
<name>A0A2I0KNX6_PUNGR</name>
<evidence type="ECO:0000313" key="3">
    <source>
        <dbReference type="Proteomes" id="UP000233551"/>
    </source>
</evidence>
<proteinExistence type="predicted"/>
<keyword evidence="3" id="KW-1185">Reference proteome</keyword>
<protein>
    <submittedName>
        <fullName evidence="2">Uncharacterized protein</fullName>
    </submittedName>
</protein>
<sequence>MAELLDTGNSEEQEIALSIFLMLCSQRLEYCQLVLDEGFAVIPALVSAMELLRLLKDVNVVEDQQDYSSGTDPDQARPRDHGDHHKENKRSSSSRSSGLFSIFSRPKRALDRTRNTAVVSELLLLNLWDLMRIPGSVGFEVLL</sequence>